<dbReference type="STRING" id="1168221.R7YUM6"/>
<dbReference type="GeneID" id="19901945"/>
<evidence type="ECO:0000256" key="7">
    <source>
        <dbReference type="ARBA" id="ARBA00022679"/>
    </source>
</evidence>
<dbReference type="Gene3D" id="3.30.460.10">
    <property type="entry name" value="Beta Polymerase, domain 2"/>
    <property type="match status" value="1"/>
</dbReference>
<feature type="compositionally biased region" description="Low complexity" evidence="10">
    <location>
        <begin position="464"/>
        <end position="475"/>
    </location>
</feature>
<dbReference type="PANTHER" id="PTHR12271">
    <property type="entry name" value="POLY A POLYMERASE CID PAP -RELATED"/>
    <property type="match status" value="1"/>
</dbReference>
<evidence type="ECO:0000256" key="4">
    <source>
        <dbReference type="ARBA" id="ARBA00008593"/>
    </source>
</evidence>
<dbReference type="GO" id="GO:0031123">
    <property type="term" value="P:RNA 3'-end processing"/>
    <property type="evidence" value="ECO:0007669"/>
    <property type="project" value="TreeGrafter"/>
</dbReference>
<dbReference type="Gene3D" id="1.10.1410.10">
    <property type="match status" value="1"/>
</dbReference>
<dbReference type="AlphaFoldDB" id="R7YUM6"/>
<feature type="compositionally biased region" description="Polar residues" evidence="10">
    <location>
        <begin position="477"/>
        <end position="488"/>
    </location>
</feature>
<evidence type="ECO:0000259" key="11">
    <source>
        <dbReference type="Pfam" id="PF03828"/>
    </source>
</evidence>
<dbReference type="EC" id="2.7.7.19" evidence="5"/>
<dbReference type="GO" id="GO:0010605">
    <property type="term" value="P:negative regulation of macromolecule metabolic process"/>
    <property type="evidence" value="ECO:0007669"/>
    <property type="project" value="UniProtKB-ARBA"/>
</dbReference>
<keyword evidence="7" id="KW-0808">Transferase</keyword>
<keyword evidence="14" id="KW-1185">Reference proteome</keyword>
<evidence type="ECO:0000256" key="9">
    <source>
        <dbReference type="ARBA" id="ARBA00022842"/>
    </source>
</evidence>
<feature type="compositionally biased region" description="Pro residues" evidence="10">
    <location>
        <begin position="207"/>
        <end position="216"/>
    </location>
</feature>
<dbReference type="Pfam" id="PF22600">
    <property type="entry name" value="MTPAP-like_central"/>
    <property type="match status" value="1"/>
</dbReference>
<feature type="region of interest" description="Disordered" evidence="10">
    <location>
        <begin position="24"/>
        <end position="86"/>
    </location>
</feature>
<feature type="region of interest" description="Disordered" evidence="10">
    <location>
        <begin position="190"/>
        <end position="219"/>
    </location>
</feature>
<feature type="region of interest" description="Disordered" evidence="10">
    <location>
        <begin position="783"/>
        <end position="855"/>
    </location>
</feature>
<gene>
    <name evidence="13" type="ORF">W97_04634</name>
</gene>
<evidence type="ECO:0000256" key="6">
    <source>
        <dbReference type="ARBA" id="ARBA00022490"/>
    </source>
</evidence>
<name>R7YUM6_CONA1</name>
<evidence type="ECO:0000256" key="2">
    <source>
        <dbReference type="ARBA" id="ARBA00001946"/>
    </source>
</evidence>
<dbReference type="InterPro" id="IPR043519">
    <property type="entry name" value="NT_sf"/>
</dbReference>
<dbReference type="EMBL" id="JH767573">
    <property type="protein sequence ID" value="EON65396.1"/>
    <property type="molecule type" value="Genomic_DNA"/>
</dbReference>
<dbReference type="PANTHER" id="PTHR12271:SF40">
    <property type="entry name" value="POLY(A) RNA POLYMERASE GLD2"/>
    <property type="match status" value="1"/>
</dbReference>
<feature type="domain" description="Poly(A) RNA polymerase mitochondrial-like central palm" evidence="12">
    <location>
        <begin position="241"/>
        <end position="349"/>
    </location>
</feature>
<feature type="domain" description="PAP-associated" evidence="11">
    <location>
        <begin position="659"/>
        <end position="732"/>
    </location>
</feature>
<dbReference type="InterPro" id="IPR002058">
    <property type="entry name" value="PAP_assoc"/>
</dbReference>
<dbReference type="SUPFAM" id="SSF81631">
    <property type="entry name" value="PAP/OAS1 substrate-binding domain"/>
    <property type="match status" value="1"/>
</dbReference>
<protein>
    <recommendedName>
        <fullName evidence="5">polynucleotide adenylyltransferase</fullName>
        <ecNumber evidence="5">2.7.7.19</ecNumber>
    </recommendedName>
</protein>
<comment type="cofactor">
    <cofactor evidence="1">
        <name>Mn(2+)</name>
        <dbReference type="ChEBI" id="CHEBI:29035"/>
    </cofactor>
</comment>
<keyword evidence="6" id="KW-0963">Cytoplasm</keyword>
<dbReference type="GO" id="GO:1990817">
    <property type="term" value="F:poly(A) RNA polymerase activity"/>
    <property type="evidence" value="ECO:0007669"/>
    <property type="project" value="UniProtKB-EC"/>
</dbReference>
<dbReference type="GO" id="GO:0046872">
    <property type="term" value="F:metal ion binding"/>
    <property type="evidence" value="ECO:0007669"/>
    <property type="project" value="UniProtKB-KW"/>
</dbReference>
<evidence type="ECO:0000256" key="1">
    <source>
        <dbReference type="ARBA" id="ARBA00001936"/>
    </source>
</evidence>
<feature type="compositionally biased region" description="Basic and acidic residues" evidence="10">
    <location>
        <begin position="787"/>
        <end position="811"/>
    </location>
</feature>
<feature type="region of interest" description="Disordered" evidence="10">
    <location>
        <begin position="412"/>
        <end position="519"/>
    </location>
</feature>
<feature type="region of interest" description="Disordered" evidence="10">
    <location>
        <begin position="111"/>
        <end position="178"/>
    </location>
</feature>
<feature type="compositionally biased region" description="Polar residues" evidence="10">
    <location>
        <begin position="436"/>
        <end position="460"/>
    </location>
</feature>
<evidence type="ECO:0000256" key="5">
    <source>
        <dbReference type="ARBA" id="ARBA00012388"/>
    </source>
</evidence>
<comment type="subcellular location">
    <subcellularLocation>
        <location evidence="3">Cytoplasm</location>
    </subcellularLocation>
</comment>
<dbReference type="SUPFAM" id="SSF81301">
    <property type="entry name" value="Nucleotidyltransferase"/>
    <property type="match status" value="1"/>
</dbReference>
<keyword evidence="8" id="KW-0479">Metal-binding</keyword>
<organism evidence="13 14">
    <name type="scientific">Coniosporium apollinis (strain CBS 100218)</name>
    <name type="common">Rock-inhabiting black yeast</name>
    <dbReference type="NCBI Taxonomy" id="1168221"/>
    <lineage>
        <taxon>Eukaryota</taxon>
        <taxon>Fungi</taxon>
        <taxon>Dikarya</taxon>
        <taxon>Ascomycota</taxon>
        <taxon>Pezizomycotina</taxon>
        <taxon>Dothideomycetes</taxon>
        <taxon>Dothideomycetes incertae sedis</taxon>
        <taxon>Coniosporium</taxon>
    </lineage>
</organism>
<feature type="compositionally biased region" description="Basic and acidic residues" evidence="10">
    <location>
        <begin position="507"/>
        <end position="518"/>
    </location>
</feature>
<evidence type="ECO:0000259" key="12">
    <source>
        <dbReference type="Pfam" id="PF22600"/>
    </source>
</evidence>
<reference evidence="14" key="1">
    <citation type="submission" date="2012-06" db="EMBL/GenBank/DDBJ databases">
        <title>The genome sequence of Coniosporium apollinis CBS 100218.</title>
        <authorList>
            <consortium name="The Broad Institute Genome Sequencing Platform"/>
            <person name="Cuomo C."/>
            <person name="Gorbushina A."/>
            <person name="Noack S."/>
            <person name="Walker B."/>
            <person name="Young S.K."/>
            <person name="Zeng Q."/>
            <person name="Gargeya S."/>
            <person name="Fitzgerald M."/>
            <person name="Haas B."/>
            <person name="Abouelleil A."/>
            <person name="Alvarado L."/>
            <person name="Arachchi H.M."/>
            <person name="Berlin A.M."/>
            <person name="Chapman S.B."/>
            <person name="Goldberg J."/>
            <person name="Griggs A."/>
            <person name="Gujja S."/>
            <person name="Hansen M."/>
            <person name="Howarth C."/>
            <person name="Imamovic A."/>
            <person name="Larimer J."/>
            <person name="McCowan C."/>
            <person name="Montmayeur A."/>
            <person name="Murphy C."/>
            <person name="Neiman D."/>
            <person name="Pearson M."/>
            <person name="Priest M."/>
            <person name="Roberts A."/>
            <person name="Saif S."/>
            <person name="Shea T."/>
            <person name="Sisk P."/>
            <person name="Sykes S."/>
            <person name="Wortman J."/>
            <person name="Nusbaum C."/>
            <person name="Birren B."/>
        </authorList>
    </citation>
    <scope>NUCLEOTIDE SEQUENCE [LARGE SCALE GENOMIC DNA]</scope>
    <source>
        <strain evidence="14">CBS 100218</strain>
    </source>
</reference>
<comment type="cofactor">
    <cofactor evidence="2">
        <name>Mg(2+)</name>
        <dbReference type="ChEBI" id="CHEBI:18420"/>
    </cofactor>
</comment>
<dbReference type="RefSeq" id="XP_007780713.1">
    <property type="nucleotide sequence ID" value="XM_007782523.1"/>
</dbReference>
<evidence type="ECO:0000256" key="3">
    <source>
        <dbReference type="ARBA" id="ARBA00004496"/>
    </source>
</evidence>
<sequence length="855" mass="92405">MANPGPPGPTLEDQLRGMILSNITISGDQAPGPHHVPHGQQGRYSAQTLHQPRPAHPQLPVQNRQQGPPHNYHNGYVPKNSSQTQNAYARNQNQSRFYGQQQHFEGRVTHQVNNQQASRAPQQHTTKHPGTGTHPAGPPLSNTPTQPKTPQRRTAKPPVTAGHPAPPPSSNAPPGLRPQVLQRPLVAPVGNAATPSAQTPQVLRPPQAGPRPPQTPRPDVLQAQCTYLDRLVTLEVPRAEMTLAEKEEKQAFRSRIEAICQGAVSEAVPDNTPHISLQSFGSLGSGLATHGSDVDLGATLLATPSDPSSQILPVPRWLPRLMEQALLQHGYGAHLLTQTRVPILKVCEKPSPELYAALCEERQKWEVLPDEEKYPDPVKVNQKRNEDIAKAEAAKAAADRAAAEKAKPLFNEGDFPSLGAQNAAAKPVQASKKPSKSSSDTAQNVKIASQSPKLSSSDTVNDGPVNVAAPEPAANSDPPNATTDSHPPQNSPPTDGPKPGTKPLRPPRPERTWLREKPLGPLDFPKTGCGIQSDINFSNPLGVHNTRLLRCYLACDARVKPFILFIKLWASSRKINSARNGTLCSYGYALLALHYLMNVARPAVVPNLQNMQLALFTVRGVHANLTNRVVAGHVVAFWDDEEALAKLAASGQGSVNGESVGSLLRGFFGYYATTSGGFHWMEDVLSLRTAPGGLLSKRAKEWTGARTQLMEDGLEVRQRFLLAIEDPFEWSHNVGRTVTHRGIVAIRDEFRRAWRILQGLWKGEDALVEGLLDPVKEEVRVVGLETENEKGSEEKGADRGADKGEEARTDESSEGNVGTTLADEPAVAPKDPVPEPATAPVPEPASEPVSEAHGT</sequence>
<keyword evidence="9" id="KW-0460">Magnesium</keyword>
<evidence type="ECO:0000256" key="8">
    <source>
        <dbReference type="ARBA" id="ARBA00022723"/>
    </source>
</evidence>
<dbReference type="Proteomes" id="UP000016924">
    <property type="component" value="Unassembled WGS sequence"/>
</dbReference>
<evidence type="ECO:0000313" key="14">
    <source>
        <dbReference type="Proteomes" id="UP000016924"/>
    </source>
</evidence>
<evidence type="ECO:0000313" key="13">
    <source>
        <dbReference type="EMBL" id="EON65396.1"/>
    </source>
</evidence>
<accession>R7YUM6</accession>
<comment type="similarity">
    <text evidence="4">Belongs to the DNA polymerase type-B-like family.</text>
</comment>
<dbReference type="eggNOG" id="KOG2277">
    <property type="taxonomic scope" value="Eukaryota"/>
</dbReference>
<dbReference type="GO" id="GO:0005737">
    <property type="term" value="C:cytoplasm"/>
    <property type="evidence" value="ECO:0007669"/>
    <property type="project" value="UniProtKB-SubCell"/>
</dbReference>
<feature type="compositionally biased region" description="Pro residues" evidence="10">
    <location>
        <begin position="834"/>
        <end position="845"/>
    </location>
</feature>
<feature type="compositionally biased region" description="Low complexity" evidence="10">
    <location>
        <begin position="846"/>
        <end position="855"/>
    </location>
</feature>
<evidence type="ECO:0000256" key="10">
    <source>
        <dbReference type="SAM" id="MobiDB-lite"/>
    </source>
</evidence>
<dbReference type="OrthoDB" id="407432at2759"/>
<dbReference type="Pfam" id="PF03828">
    <property type="entry name" value="PAP_assoc"/>
    <property type="match status" value="1"/>
</dbReference>
<dbReference type="GO" id="GO:0050265">
    <property type="term" value="F:RNA uridylyltransferase activity"/>
    <property type="evidence" value="ECO:0007669"/>
    <property type="project" value="TreeGrafter"/>
</dbReference>
<feature type="compositionally biased region" description="Polar residues" evidence="10">
    <location>
        <begin position="111"/>
        <end position="123"/>
    </location>
</feature>
<proteinExistence type="inferred from homology"/>
<dbReference type="InterPro" id="IPR054708">
    <property type="entry name" value="MTPAP-like_central"/>
</dbReference>
<dbReference type="HOGENOM" id="CLU_016776_1_0_1"/>